<evidence type="ECO:0000313" key="1">
    <source>
        <dbReference type="EMBL" id="KAK5773139.1"/>
    </source>
</evidence>
<accession>A0ABR0MIR2</accession>
<sequence length="49" mass="5660">MDNVQPRKDGKKLTLLMQRIKAMSGERSDNIVVKETRLMVLRVAMDKQS</sequence>
<organism evidence="1 2">
    <name type="scientific">Gossypium arboreum</name>
    <name type="common">Tree cotton</name>
    <name type="synonym">Gossypium nanking</name>
    <dbReference type="NCBI Taxonomy" id="29729"/>
    <lineage>
        <taxon>Eukaryota</taxon>
        <taxon>Viridiplantae</taxon>
        <taxon>Streptophyta</taxon>
        <taxon>Embryophyta</taxon>
        <taxon>Tracheophyta</taxon>
        <taxon>Spermatophyta</taxon>
        <taxon>Magnoliopsida</taxon>
        <taxon>eudicotyledons</taxon>
        <taxon>Gunneridae</taxon>
        <taxon>Pentapetalae</taxon>
        <taxon>rosids</taxon>
        <taxon>malvids</taxon>
        <taxon>Malvales</taxon>
        <taxon>Malvaceae</taxon>
        <taxon>Malvoideae</taxon>
        <taxon>Gossypium</taxon>
    </lineage>
</organism>
<name>A0ABR0MIR2_GOSAR</name>
<comment type="caution">
    <text evidence="1">The sequence shown here is derived from an EMBL/GenBank/DDBJ whole genome shotgun (WGS) entry which is preliminary data.</text>
</comment>
<dbReference type="EMBL" id="JARKNE010000013">
    <property type="protein sequence ID" value="KAK5773139.1"/>
    <property type="molecule type" value="Genomic_DNA"/>
</dbReference>
<protein>
    <submittedName>
        <fullName evidence="1">Uncharacterized protein</fullName>
    </submittedName>
</protein>
<proteinExistence type="predicted"/>
<keyword evidence="2" id="KW-1185">Reference proteome</keyword>
<reference evidence="1 2" key="1">
    <citation type="submission" date="2023-03" db="EMBL/GenBank/DDBJ databases">
        <title>WGS of Gossypium arboreum.</title>
        <authorList>
            <person name="Yu D."/>
        </authorList>
    </citation>
    <scope>NUCLEOTIDE SEQUENCE [LARGE SCALE GENOMIC DNA]</scope>
    <source>
        <tissue evidence="1">Leaf</tissue>
    </source>
</reference>
<evidence type="ECO:0000313" key="2">
    <source>
        <dbReference type="Proteomes" id="UP001358586"/>
    </source>
</evidence>
<gene>
    <name evidence="1" type="ORF">PVK06_049444</name>
</gene>
<dbReference type="Proteomes" id="UP001358586">
    <property type="component" value="Chromosome 13"/>
</dbReference>